<name>A0A0D6XPI0_9STAP</name>
<dbReference type="OrthoDB" id="9808398at2"/>
<proteinExistence type="predicted"/>
<dbReference type="EC" id="3.1.1.-" evidence="3"/>
<evidence type="ECO:0000313" key="3">
    <source>
        <dbReference type="EMBL" id="SUM56700.1"/>
    </source>
</evidence>
<keyword evidence="3" id="KW-0378">Hydrolase</keyword>
<reference evidence="2 4" key="1">
    <citation type="submission" date="2015-01" db="EMBL/GenBank/DDBJ databases">
        <authorList>
            <person name="Guo J."/>
        </authorList>
    </citation>
    <scope>NUCLEOTIDE SEQUENCE [LARGE SCALE GENOMIC DNA]</scope>
    <source>
        <strain evidence="2 4">DSM 22147</strain>
    </source>
</reference>
<dbReference type="Proteomes" id="UP000254100">
    <property type="component" value="Unassembled WGS sequence"/>
</dbReference>
<accession>A0A0D6XPI0</accession>
<dbReference type="Proteomes" id="UP000032366">
    <property type="component" value="Unassembled WGS sequence"/>
</dbReference>
<dbReference type="Pfam" id="PF00561">
    <property type="entry name" value="Abhydrolase_1"/>
    <property type="match status" value="1"/>
</dbReference>
<reference evidence="3 5" key="2">
    <citation type="submission" date="2018-06" db="EMBL/GenBank/DDBJ databases">
        <authorList>
            <consortium name="Pathogen Informatics"/>
            <person name="Doyle S."/>
        </authorList>
    </citation>
    <scope>NUCLEOTIDE SEQUENCE [LARGE SCALE GENOMIC DNA]</scope>
    <source>
        <strain evidence="3 5">NCTC13832</strain>
    </source>
</reference>
<organism evidence="3 5">
    <name type="scientific">Staphylococcus microti</name>
    <dbReference type="NCBI Taxonomy" id="569857"/>
    <lineage>
        <taxon>Bacteria</taxon>
        <taxon>Bacillati</taxon>
        <taxon>Bacillota</taxon>
        <taxon>Bacilli</taxon>
        <taxon>Bacillales</taxon>
        <taxon>Staphylococcaceae</taxon>
        <taxon>Staphylococcus</taxon>
    </lineage>
</organism>
<feature type="domain" description="AB hydrolase-1" evidence="1">
    <location>
        <begin position="21"/>
        <end position="244"/>
    </location>
</feature>
<dbReference type="PRINTS" id="PR00111">
    <property type="entry name" value="ABHYDROLASE"/>
</dbReference>
<dbReference type="PANTHER" id="PTHR43194:SF2">
    <property type="entry name" value="PEROXISOMAL MEMBRANE PROTEIN LPX1"/>
    <property type="match status" value="1"/>
</dbReference>
<evidence type="ECO:0000313" key="2">
    <source>
        <dbReference type="EMBL" id="KIX90719.1"/>
    </source>
</evidence>
<dbReference type="STRING" id="569857.TP70_06250"/>
<gene>
    <name evidence="3" type="primary">xylF</name>
    <name evidence="3" type="ORF">NCTC13832_00356</name>
    <name evidence="2" type="ORF">TP70_06250</name>
</gene>
<evidence type="ECO:0000259" key="1">
    <source>
        <dbReference type="Pfam" id="PF00561"/>
    </source>
</evidence>
<dbReference type="InterPro" id="IPR050228">
    <property type="entry name" value="Carboxylesterase_BioH"/>
</dbReference>
<protein>
    <submittedName>
        <fullName evidence="3">Alpha/beta hydrolase</fullName>
        <ecNumber evidence="3">3.1.1.-</ecNumber>
    </submittedName>
</protein>
<dbReference type="InterPro" id="IPR000073">
    <property type="entry name" value="AB_hydrolase_1"/>
</dbReference>
<dbReference type="EMBL" id="UHDT01000001">
    <property type="protein sequence ID" value="SUM56700.1"/>
    <property type="molecule type" value="Genomic_DNA"/>
</dbReference>
<dbReference type="RefSeq" id="WP_044360385.1">
    <property type="nucleotide sequence ID" value="NZ_JXWY01000036.1"/>
</dbReference>
<dbReference type="EMBL" id="JXWY01000036">
    <property type="protein sequence ID" value="KIX90719.1"/>
    <property type="molecule type" value="Genomic_DNA"/>
</dbReference>
<dbReference type="GO" id="GO:0016787">
    <property type="term" value="F:hydrolase activity"/>
    <property type="evidence" value="ECO:0007669"/>
    <property type="project" value="UniProtKB-KW"/>
</dbReference>
<dbReference type="PANTHER" id="PTHR43194">
    <property type="entry name" value="HYDROLASE ALPHA/BETA FOLD FAMILY"/>
    <property type="match status" value="1"/>
</dbReference>
<evidence type="ECO:0000313" key="5">
    <source>
        <dbReference type="Proteomes" id="UP000254100"/>
    </source>
</evidence>
<dbReference type="InterPro" id="IPR029058">
    <property type="entry name" value="AB_hydrolase_fold"/>
</dbReference>
<evidence type="ECO:0000313" key="4">
    <source>
        <dbReference type="Proteomes" id="UP000032366"/>
    </source>
</evidence>
<sequence>MELFRTSDGTAINYRSMGAGYPIVMIHSVYMNHTVFEEIAQRLSRYFQVIMIDLRGHGYSDKPLKINFNQFSQDIKEVMDYLYIESATVIANELGSSVALDLAARHPEMVKELILVNPTVQDDMLPHDRLFRKYAAEIRTWDKREQEAFLEKHLYYSHRKVRKFLKNVNDSASLLTDYEASAVDNAFLHTNVALLLPSIEVRTLVISGQANKRVTPFEAKDVADEMPNATFSLFKRSGVYPFVEEKDHFLKTVKNFMHKTTHHMDL</sequence>
<keyword evidence="4" id="KW-1185">Reference proteome</keyword>
<dbReference type="SUPFAM" id="SSF53474">
    <property type="entry name" value="alpha/beta-Hydrolases"/>
    <property type="match status" value="1"/>
</dbReference>
<dbReference type="Gene3D" id="3.40.50.1820">
    <property type="entry name" value="alpha/beta hydrolase"/>
    <property type="match status" value="1"/>
</dbReference>
<dbReference type="AlphaFoldDB" id="A0A0D6XPI0"/>